<dbReference type="SUPFAM" id="SSF52540">
    <property type="entry name" value="P-loop containing nucleoside triphosphate hydrolases"/>
    <property type="match status" value="1"/>
</dbReference>
<keyword evidence="4" id="KW-0547">Nucleotide-binding</keyword>
<dbReference type="SMART" id="SM00382">
    <property type="entry name" value="AAA"/>
    <property type="match status" value="1"/>
</dbReference>
<evidence type="ECO:0000313" key="8">
    <source>
        <dbReference type="Proteomes" id="UP000029385"/>
    </source>
</evidence>
<dbReference type="GO" id="GO:0016887">
    <property type="term" value="F:ATP hydrolysis activity"/>
    <property type="evidence" value="ECO:0007669"/>
    <property type="project" value="InterPro"/>
</dbReference>
<dbReference type="InterPro" id="IPR003593">
    <property type="entry name" value="AAA+_ATPase"/>
</dbReference>
<dbReference type="InterPro" id="IPR027417">
    <property type="entry name" value="P-loop_NTPase"/>
</dbReference>
<sequence>MIEALDLHKSFQTKTGLVKAVQGVSFRANDGEITGLLGPNGAGKTTTLRMLYTLMSPDAGRVEVDAFDAVRDAEAVRRRLGVLPDARGVYKRLTARENIAYFGRLHGMSDADIARRTRELSEALGMEDVLDRQAEGFSQGQRTKTAIARALVHDPKNVILDEPTNGLDVMTTRGLRDFLRQLRAEGRCVIFSSHIMQEVAALCDRIVVIANGRVMAAGTPDELRAQTGEANLEEAFVKAIGSEEGLHA</sequence>
<dbReference type="PATRIC" id="fig|1121015.4.peg.1024"/>
<evidence type="ECO:0000256" key="3">
    <source>
        <dbReference type="ARBA" id="ARBA00022458"/>
    </source>
</evidence>
<dbReference type="PROSITE" id="PS50893">
    <property type="entry name" value="ABC_TRANSPORTER_2"/>
    <property type="match status" value="1"/>
</dbReference>
<proteinExistence type="inferred from homology"/>
<keyword evidence="3" id="KW-0536">Nodulation</keyword>
<dbReference type="OrthoDB" id="9781337at2"/>
<dbReference type="AlphaFoldDB" id="A0A091BHH6"/>
<dbReference type="PANTHER" id="PTHR42711">
    <property type="entry name" value="ABC TRANSPORTER ATP-BINDING PROTEIN"/>
    <property type="match status" value="1"/>
</dbReference>
<evidence type="ECO:0000256" key="5">
    <source>
        <dbReference type="ARBA" id="ARBA00022840"/>
    </source>
</evidence>
<dbReference type="CDD" id="cd03266">
    <property type="entry name" value="ABC_NatA_sodium_exporter"/>
    <property type="match status" value="1"/>
</dbReference>
<evidence type="ECO:0000256" key="1">
    <source>
        <dbReference type="ARBA" id="ARBA00005417"/>
    </source>
</evidence>
<feature type="domain" description="ABC transporter" evidence="6">
    <location>
        <begin position="2"/>
        <end position="236"/>
    </location>
</feature>
<dbReference type="InterPro" id="IPR003439">
    <property type="entry name" value="ABC_transporter-like_ATP-bd"/>
</dbReference>
<dbReference type="RefSeq" id="WP_022969600.1">
    <property type="nucleotide sequence ID" value="NZ_ATVD01000003.1"/>
</dbReference>
<protein>
    <submittedName>
        <fullName evidence="7">ABC transporter ATP-binding protein</fullName>
    </submittedName>
</protein>
<dbReference type="InterPro" id="IPR050763">
    <property type="entry name" value="ABC_transporter_ATP-binding"/>
</dbReference>
<dbReference type="PANTHER" id="PTHR42711:SF5">
    <property type="entry name" value="ABC TRANSPORTER ATP-BINDING PROTEIN NATA"/>
    <property type="match status" value="1"/>
</dbReference>
<dbReference type="GO" id="GO:0005524">
    <property type="term" value="F:ATP binding"/>
    <property type="evidence" value="ECO:0007669"/>
    <property type="project" value="UniProtKB-KW"/>
</dbReference>
<dbReference type="STRING" id="1121015.GCA_000420545_01985"/>
<dbReference type="EMBL" id="AVCI01000004">
    <property type="protein sequence ID" value="KFN43815.1"/>
    <property type="molecule type" value="Genomic_DNA"/>
</dbReference>
<keyword evidence="5 7" id="KW-0067">ATP-binding</keyword>
<name>A0A091BHH6_9GAMM</name>
<gene>
    <name evidence="7" type="ORF">N789_07670</name>
</gene>
<keyword evidence="2" id="KW-0813">Transport</keyword>
<accession>A0A091BHH6</accession>
<evidence type="ECO:0000259" key="6">
    <source>
        <dbReference type="PROSITE" id="PS50893"/>
    </source>
</evidence>
<comment type="similarity">
    <text evidence="1">Belongs to the ABC transporter superfamily.</text>
</comment>
<keyword evidence="8" id="KW-1185">Reference proteome</keyword>
<reference evidence="7 8" key="1">
    <citation type="submission" date="2013-09" db="EMBL/GenBank/DDBJ databases">
        <title>Genome sequencing of Arenimonas oryziterrae.</title>
        <authorList>
            <person name="Chen F."/>
            <person name="Wang G."/>
        </authorList>
    </citation>
    <scope>NUCLEOTIDE SEQUENCE [LARGE SCALE GENOMIC DNA]</scope>
    <source>
        <strain evidence="7 8">YC6267</strain>
    </source>
</reference>
<dbReference type="Pfam" id="PF00005">
    <property type="entry name" value="ABC_tran"/>
    <property type="match status" value="1"/>
</dbReference>
<evidence type="ECO:0000256" key="4">
    <source>
        <dbReference type="ARBA" id="ARBA00022741"/>
    </source>
</evidence>
<evidence type="ECO:0000256" key="2">
    <source>
        <dbReference type="ARBA" id="ARBA00022448"/>
    </source>
</evidence>
<organism evidence="7 8">
    <name type="scientific">Arenimonas oryziterrae DSM 21050 = YC6267</name>
    <dbReference type="NCBI Taxonomy" id="1121015"/>
    <lineage>
        <taxon>Bacteria</taxon>
        <taxon>Pseudomonadati</taxon>
        <taxon>Pseudomonadota</taxon>
        <taxon>Gammaproteobacteria</taxon>
        <taxon>Lysobacterales</taxon>
        <taxon>Lysobacteraceae</taxon>
        <taxon>Arenimonas</taxon>
    </lineage>
</organism>
<dbReference type="Gene3D" id="3.40.50.300">
    <property type="entry name" value="P-loop containing nucleotide triphosphate hydrolases"/>
    <property type="match status" value="1"/>
</dbReference>
<comment type="caution">
    <text evidence="7">The sequence shown here is derived from an EMBL/GenBank/DDBJ whole genome shotgun (WGS) entry which is preliminary data.</text>
</comment>
<evidence type="ECO:0000313" key="7">
    <source>
        <dbReference type="EMBL" id="KFN43815.1"/>
    </source>
</evidence>
<dbReference type="eggNOG" id="COG4555">
    <property type="taxonomic scope" value="Bacteria"/>
</dbReference>
<dbReference type="Proteomes" id="UP000029385">
    <property type="component" value="Unassembled WGS sequence"/>
</dbReference>